<dbReference type="EMBL" id="JAJAGQ010000002">
    <property type="protein sequence ID" value="KAJ8570610.1"/>
    <property type="molecule type" value="Genomic_DNA"/>
</dbReference>
<dbReference type="AlphaFoldDB" id="A0A9Q1MXF2"/>
<accession>A0A9Q1MXF2</accession>
<dbReference type="Proteomes" id="UP001152561">
    <property type="component" value="Unassembled WGS sequence"/>
</dbReference>
<comment type="caution">
    <text evidence="1">The sequence shown here is derived from an EMBL/GenBank/DDBJ whole genome shotgun (WGS) entry which is preliminary data.</text>
</comment>
<name>A0A9Q1MXF2_9SOLA</name>
<dbReference type="OrthoDB" id="10596826at2759"/>
<keyword evidence="2" id="KW-1185">Reference proteome</keyword>
<reference evidence="2" key="1">
    <citation type="journal article" date="2023" name="Proc. Natl. Acad. Sci. U.S.A.">
        <title>Genomic and structural basis for evolution of tropane alkaloid biosynthesis.</title>
        <authorList>
            <person name="Wanga Y.-J."/>
            <person name="Taina T."/>
            <person name="Yua J.-Y."/>
            <person name="Lia J."/>
            <person name="Xua B."/>
            <person name="Chenc J."/>
            <person name="D'Auriad J.C."/>
            <person name="Huanga J.-P."/>
            <person name="Huanga S.-X."/>
        </authorList>
    </citation>
    <scope>NUCLEOTIDE SEQUENCE [LARGE SCALE GENOMIC DNA]</scope>
    <source>
        <strain evidence="2">cv. KIB-2019</strain>
    </source>
</reference>
<gene>
    <name evidence="1" type="ORF">K7X08_037582</name>
</gene>
<sequence>MLIVTLEFEAPPNPPFAAWRSAGVIERTCRDYNTAFILSSGYKRFKYFIICEDSFCRERWEEILLFFLACFEQELLLRLNSVFLFDSLPNILLYLVIKLISFSFVANFSLLYPVCGQPTLEFSLCCSL</sequence>
<evidence type="ECO:0000313" key="1">
    <source>
        <dbReference type="EMBL" id="KAJ8570610.1"/>
    </source>
</evidence>
<evidence type="ECO:0000313" key="2">
    <source>
        <dbReference type="Proteomes" id="UP001152561"/>
    </source>
</evidence>
<protein>
    <submittedName>
        <fullName evidence="1">Uncharacterized protein</fullName>
    </submittedName>
</protein>
<organism evidence="1 2">
    <name type="scientific">Anisodus acutangulus</name>
    <dbReference type="NCBI Taxonomy" id="402998"/>
    <lineage>
        <taxon>Eukaryota</taxon>
        <taxon>Viridiplantae</taxon>
        <taxon>Streptophyta</taxon>
        <taxon>Embryophyta</taxon>
        <taxon>Tracheophyta</taxon>
        <taxon>Spermatophyta</taxon>
        <taxon>Magnoliopsida</taxon>
        <taxon>eudicotyledons</taxon>
        <taxon>Gunneridae</taxon>
        <taxon>Pentapetalae</taxon>
        <taxon>asterids</taxon>
        <taxon>lamiids</taxon>
        <taxon>Solanales</taxon>
        <taxon>Solanaceae</taxon>
        <taxon>Solanoideae</taxon>
        <taxon>Hyoscyameae</taxon>
        <taxon>Anisodus</taxon>
    </lineage>
</organism>
<proteinExistence type="predicted"/>